<dbReference type="RefSeq" id="WP_146835002.1">
    <property type="nucleotide sequence ID" value="NZ_BJVQ01000010.1"/>
</dbReference>
<keyword evidence="2" id="KW-0808">Transferase</keyword>
<dbReference type="PANTHER" id="PTHR43194:SF5">
    <property type="entry name" value="PIMELOYL-[ACYL-CARRIER PROTEIN] METHYL ESTER ESTERASE"/>
    <property type="match status" value="1"/>
</dbReference>
<accession>A0A511F9V5</accession>
<dbReference type="InterPro" id="IPR050228">
    <property type="entry name" value="Carboxylesterase_BioH"/>
</dbReference>
<reference evidence="2 4" key="1">
    <citation type="submission" date="2019-07" db="EMBL/GenBank/DDBJ databases">
        <title>Whole genome shotgun sequence of Cellulomonas hominis NBRC 16055.</title>
        <authorList>
            <person name="Hosoyama A."/>
            <person name="Uohara A."/>
            <person name="Ohji S."/>
            <person name="Ichikawa N."/>
        </authorList>
    </citation>
    <scope>NUCLEOTIDE SEQUENCE [LARGE SCALE GENOMIC DNA]</scope>
    <source>
        <strain evidence="2 4">NBRC 16055</strain>
    </source>
</reference>
<sequence length="279" mass="29196">MTPVEWAVREVDVAGSPVTVRVGPEVPGATPLVHVHGFAVSGRYLLPTAAALADRGTTYVPDLPGHGASPGPRPPLSIPHLAEALLGTLDALGLDRVVLIGNSMGGPVSLEAAHLAPERVAGAVLASPAGGAHNQPLARAVTQLLRDSVHEDPRMGRYSLPDYARYGPVAGLAAFRQMVHFPSLERLLRTPVPTLAVIGSRDPMMPPPHRVRELAHLVPGHVTVVVVLGAAHAMNYSHPGELAHAVRCWLDGEEITDDPDSPGVARVLLVPRAPTGPVA</sequence>
<dbReference type="SUPFAM" id="SSF53474">
    <property type="entry name" value="alpha/beta-Hydrolases"/>
    <property type="match status" value="1"/>
</dbReference>
<keyword evidence="4" id="KW-1185">Reference proteome</keyword>
<dbReference type="GO" id="GO:0016740">
    <property type="term" value="F:transferase activity"/>
    <property type="evidence" value="ECO:0007669"/>
    <property type="project" value="UniProtKB-KW"/>
</dbReference>
<dbReference type="EMBL" id="BJVQ01000010">
    <property type="protein sequence ID" value="GEL46051.1"/>
    <property type="molecule type" value="Genomic_DNA"/>
</dbReference>
<dbReference type="Proteomes" id="UP000564629">
    <property type="component" value="Unassembled WGS sequence"/>
</dbReference>
<dbReference type="Gene3D" id="3.40.50.1820">
    <property type="entry name" value="alpha/beta hydrolase"/>
    <property type="match status" value="1"/>
</dbReference>
<dbReference type="Proteomes" id="UP000321723">
    <property type="component" value="Unassembled WGS sequence"/>
</dbReference>
<dbReference type="PRINTS" id="PR00111">
    <property type="entry name" value="ABHYDROLASE"/>
</dbReference>
<feature type="domain" description="AB hydrolase-1" evidence="1">
    <location>
        <begin position="32"/>
        <end position="244"/>
    </location>
</feature>
<reference evidence="3 5" key="2">
    <citation type="submission" date="2020-08" db="EMBL/GenBank/DDBJ databases">
        <title>Sequencing the genomes of 1000 actinobacteria strains.</title>
        <authorList>
            <person name="Klenk H.-P."/>
        </authorList>
    </citation>
    <scope>NUCLEOTIDE SEQUENCE [LARGE SCALE GENOMIC DNA]</scope>
    <source>
        <strain evidence="3 5">DSM 9581</strain>
    </source>
</reference>
<dbReference type="InterPro" id="IPR029058">
    <property type="entry name" value="AB_hydrolase_fold"/>
</dbReference>
<dbReference type="Pfam" id="PF12697">
    <property type="entry name" value="Abhydrolase_6"/>
    <property type="match status" value="1"/>
</dbReference>
<evidence type="ECO:0000259" key="1">
    <source>
        <dbReference type="Pfam" id="PF12697"/>
    </source>
</evidence>
<dbReference type="EMBL" id="JACHDN010000001">
    <property type="protein sequence ID" value="MBB5474291.1"/>
    <property type="molecule type" value="Genomic_DNA"/>
</dbReference>
<gene>
    <name evidence="2" type="ORF">CHO01_11670</name>
    <name evidence="3" type="ORF">HNR08_003027</name>
</gene>
<comment type="caution">
    <text evidence="2">The sequence shown here is derived from an EMBL/GenBank/DDBJ whole genome shotgun (WGS) entry which is preliminary data.</text>
</comment>
<dbReference type="OrthoDB" id="27092at2"/>
<name>A0A511F9V5_9CELL</name>
<evidence type="ECO:0000313" key="4">
    <source>
        <dbReference type="Proteomes" id="UP000321723"/>
    </source>
</evidence>
<organism evidence="2 4">
    <name type="scientific">Cellulomonas hominis</name>
    <dbReference type="NCBI Taxonomy" id="156981"/>
    <lineage>
        <taxon>Bacteria</taxon>
        <taxon>Bacillati</taxon>
        <taxon>Actinomycetota</taxon>
        <taxon>Actinomycetes</taxon>
        <taxon>Micrococcales</taxon>
        <taxon>Cellulomonadaceae</taxon>
        <taxon>Cellulomonas</taxon>
    </lineage>
</organism>
<evidence type="ECO:0000313" key="2">
    <source>
        <dbReference type="EMBL" id="GEL46051.1"/>
    </source>
</evidence>
<dbReference type="PANTHER" id="PTHR43194">
    <property type="entry name" value="HYDROLASE ALPHA/BETA FOLD FAMILY"/>
    <property type="match status" value="1"/>
</dbReference>
<protein>
    <submittedName>
        <fullName evidence="2">Dihydrolipoamide acetyltransferase</fullName>
    </submittedName>
    <submittedName>
        <fullName evidence="3">Pimeloyl-ACP methyl ester carboxylesterase</fullName>
    </submittedName>
</protein>
<dbReference type="InterPro" id="IPR000073">
    <property type="entry name" value="AB_hydrolase_1"/>
</dbReference>
<dbReference type="AlphaFoldDB" id="A0A511F9V5"/>
<proteinExistence type="predicted"/>
<evidence type="ECO:0000313" key="3">
    <source>
        <dbReference type="EMBL" id="MBB5474291.1"/>
    </source>
</evidence>
<evidence type="ECO:0000313" key="5">
    <source>
        <dbReference type="Proteomes" id="UP000564629"/>
    </source>
</evidence>